<sequence>MAEMYLTEKLTQQLDSSSLNEEDHMDDEVFQSNMNDRTAAETSLEATGGLTNYEVDLQNTDNIQGNLFAAHNLLSKDIHGTHTSTAHSSVSKDHDVEELEMLLEAYFVQIDGTLNKLSTLREYVDDTEDYINIMLDDKQNNLLQMGVLLTTATLMVSAFIAVAGVFGMNIRIELFHDTIAGMPEFLWTVAGGTIGTVFLYVAAVAWYKYKRFLQ</sequence>
<dbReference type="EMBL" id="CM051399">
    <property type="protein sequence ID" value="KAJ4716125.1"/>
    <property type="molecule type" value="Genomic_DNA"/>
</dbReference>
<proteinExistence type="predicted"/>
<keyword evidence="2" id="KW-1185">Reference proteome</keyword>
<reference evidence="1 2" key="1">
    <citation type="journal article" date="2023" name="Science">
        <title>Complex scaffold remodeling in plant triterpene biosynthesis.</title>
        <authorList>
            <person name="De La Pena R."/>
            <person name="Hodgson H."/>
            <person name="Liu J.C."/>
            <person name="Stephenson M.J."/>
            <person name="Martin A.C."/>
            <person name="Owen C."/>
            <person name="Harkess A."/>
            <person name="Leebens-Mack J."/>
            <person name="Jimenez L.E."/>
            <person name="Osbourn A."/>
            <person name="Sattely E.S."/>
        </authorList>
    </citation>
    <scope>NUCLEOTIDE SEQUENCE [LARGE SCALE GENOMIC DNA]</scope>
    <source>
        <strain evidence="2">cv. JPN11</strain>
        <tissue evidence="1">Leaf</tissue>
    </source>
</reference>
<comment type="caution">
    <text evidence="1">The sequence shown here is derived from an EMBL/GenBank/DDBJ whole genome shotgun (WGS) entry which is preliminary data.</text>
</comment>
<accession>A0ACC1XXD9</accession>
<dbReference type="Proteomes" id="UP001164539">
    <property type="component" value="Chromosome 6"/>
</dbReference>
<evidence type="ECO:0000313" key="1">
    <source>
        <dbReference type="EMBL" id="KAJ4716125.1"/>
    </source>
</evidence>
<gene>
    <name evidence="1" type="ORF">OWV82_011187</name>
</gene>
<evidence type="ECO:0000313" key="2">
    <source>
        <dbReference type="Proteomes" id="UP001164539"/>
    </source>
</evidence>
<organism evidence="1 2">
    <name type="scientific">Melia azedarach</name>
    <name type="common">Chinaberry tree</name>
    <dbReference type="NCBI Taxonomy" id="155640"/>
    <lineage>
        <taxon>Eukaryota</taxon>
        <taxon>Viridiplantae</taxon>
        <taxon>Streptophyta</taxon>
        <taxon>Embryophyta</taxon>
        <taxon>Tracheophyta</taxon>
        <taxon>Spermatophyta</taxon>
        <taxon>Magnoliopsida</taxon>
        <taxon>eudicotyledons</taxon>
        <taxon>Gunneridae</taxon>
        <taxon>Pentapetalae</taxon>
        <taxon>rosids</taxon>
        <taxon>malvids</taxon>
        <taxon>Sapindales</taxon>
        <taxon>Meliaceae</taxon>
        <taxon>Melia</taxon>
    </lineage>
</organism>
<name>A0ACC1XXD9_MELAZ</name>
<protein>
    <submittedName>
        <fullName evidence="1">Magnesium transporter MRS2-3</fullName>
    </submittedName>
</protein>